<gene>
    <name evidence="1" type="ORF">CD039_01815</name>
</gene>
<proteinExistence type="predicted"/>
<comment type="caution">
    <text evidence="1">The sequence shown here is derived from an EMBL/GenBank/DDBJ whole genome shotgun (WGS) entry which is preliminary data.</text>
</comment>
<keyword evidence="2" id="KW-1185">Reference proteome</keyword>
<reference evidence="1 2" key="1">
    <citation type="submission" date="2017-08" db="EMBL/GenBank/DDBJ databases">
        <title>Draft genome sequences of 64 type strains of genus Staph aureus.</title>
        <authorList>
            <person name="Cole K."/>
            <person name="Golubchik T."/>
            <person name="Russell J."/>
            <person name="Foster D."/>
            <person name="Llewelyn M."/>
            <person name="Wilson D."/>
            <person name="Crook D."/>
            <person name="Paul J."/>
        </authorList>
    </citation>
    <scope>NUCLEOTIDE SEQUENCE [LARGE SCALE GENOMIC DNA]</scope>
    <source>
        <strain evidence="1 2">DSM 29875</strain>
    </source>
</reference>
<organism evidence="1 2">
    <name type="scientific">Staphylococcus argensis</name>
    <dbReference type="NCBI Taxonomy" id="1607738"/>
    <lineage>
        <taxon>Bacteria</taxon>
        <taxon>Bacillati</taxon>
        <taxon>Bacillota</taxon>
        <taxon>Bacilli</taxon>
        <taxon>Bacillales</taxon>
        <taxon>Staphylococcaceae</taxon>
        <taxon>Staphylococcus</taxon>
    </lineage>
</organism>
<dbReference type="EMBL" id="PPPX01000001">
    <property type="protein sequence ID" value="POA09511.1"/>
    <property type="molecule type" value="Genomic_DNA"/>
</dbReference>
<dbReference type="Proteomes" id="UP000242712">
    <property type="component" value="Unassembled WGS sequence"/>
</dbReference>
<accession>A0A2K4FDY2</accession>
<name>A0A2K4FDY2_9STAP</name>
<dbReference type="RefSeq" id="WP_103370886.1">
    <property type="nucleotide sequence ID" value="NZ_JANTOZ010000007.1"/>
</dbReference>
<protein>
    <submittedName>
        <fullName evidence="1">Uncharacterized protein</fullName>
    </submittedName>
</protein>
<sequence>MATKSFTTEYQFTSKSVASLIKTIEMQEKSNHSICKPNNKKIAIVKDSNRIIEIIESYK</sequence>
<evidence type="ECO:0000313" key="1">
    <source>
        <dbReference type="EMBL" id="POA09511.1"/>
    </source>
</evidence>
<evidence type="ECO:0000313" key="2">
    <source>
        <dbReference type="Proteomes" id="UP000242712"/>
    </source>
</evidence>
<dbReference type="AlphaFoldDB" id="A0A2K4FDY2"/>